<dbReference type="Proteomes" id="UP000326018">
    <property type="component" value="Unassembled WGS sequence"/>
</dbReference>
<gene>
    <name evidence="1" type="ORF">PS712_04463</name>
</gene>
<evidence type="ECO:0000313" key="1">
    <source>
        <dbReference type="EMBL" id="VVO23945.1"/>
    </source>
</evidence>
<dbReference type="RefSeq" id="WP_263597387.1">
    <property type="nucleotide sequence ID" value="NZ_CABVIB010000027.1"/>
</dbReference>
<accession>A0A5E7EAU4</accession>
<sequence length="44" mass="5098">MIYDNNLHGKSTDAALQNLKIKYADETWVKNPLDQYEPTIETSQ</sequence>
<protein>
    <submittedName>
        <fullName evidence="1">Uncharacterized protein</fullName>
    </submittedName>
</protein>
<organism evidence="1 2">
    <name type="scientific">Pseudomonas fluorescens</name>
    <dbReference type="NCBI Taxonomy" id="294"/>
    <lineage>
        <taxon>Bacteria</taxon>
        <taxon>Pseudomonadati</taxon>
        <taxon>Pseudomonadota</taxon>
        <taxon>Gammaproteobacteria</taxon>
        <taxon>Pseudomonadales</taxon>
        <taxon>Pseudomonadaceae</taxon>
        <taxon>Pseudomonas</taxon>
    </lineage>
</organism>
<dbReference type="EMBL" id="CABVIB010000027">
    <property type="protein sequence ID" value="VVO23945.1"/>
    <property type="molecule type" value="Genomic_DNA"/>
</dbReference>
<dbReference type="AlphaFoldDB" id="A0A5E7EAU4"/>
<reference evidence="1 2" key="1">
    <citation type="submission" date="2019-09" db="EMBL/GenBank/DDBJ databases">
        <authorList>
            <person name="Chandra G."/>
            <person name="Truman W A."/>
        </authorList>
    </citation>
    <scope>NUCLEOTIDE SEQUENCE [LARGE SCALE GENOMIC DNA]</scope>
    <source>
        <strain evidence="1">PS712</strain>
    </source>
</reference>
<name>A0A5E7EAU4_PSEFL</name>
<evidence type="ECO:0000313" key="2">
    <source>
        <dbReference type="Proteomes" id="UP000326018"/>
    </source>
</evidence>
<proteinExistence type="predicted"/>